<protein>
    <submittedName>
        <fullName evidence="1">CoA synthetase</fullName>
    </submittedName>
</protein>
<name>A0ABV4SWT4_9ACTN</name>
<sequence length="252" mass="27370">MTDTTELSPRERISIAISRELKDRTTVLTGAASSVPLAACLLAQATHAPRLTVLGAGVYINPRRLVPEFTAGWDCKPVAIGDMSDVFAITELGIDVMFYGGMQIDRYGCVNLHWVNTPLGRLRGPGLANTGLGHTARSTILYTERHDRRTLVDQVDYASVIGHSYRGRSRTGLGLPNDGPTVLLTPDLLLRPADDGTLTPDLALHPLDWQDVRQRTGWQLPDTPPAAFTPTTEEIELLRGSIDPSGLLSPGR</sequence>
<gene>
    <name evidence="1" type="ORF">ACEG43_38700</name>
</gene>
<dbReference type="Gene3D" id="3.40.1080.10">
    <property type="entry name" value="Glutaconate Coenzyme A-transferase"/>
    <property type="match status" value="1"/>
</dbReference>
<comment type="caution">
    <text evidence="1">The sequence shown here is derived from an EMBL/GenBank/DDBJ whole genome shotgun (WGS) entry which is preliminary data.</text>
</comment>
<dbReference type="EMBL" id="JBGOSP010000032">
    <property type="protein sequence ID" value="MFA3842059.1"/>
    <property type="molecule type" value="Genomic_DNA"/>
</dbReference>
<accession>A0ABV4SWT4</accession>
<dbReference type="InterPro" id="IPR037171">
    <property type="entry name" value="NagB/RpiA_transferase-like"/>
</dbReference>
<reference evidence="1 2" key="1">
    <citation type="submission" date="2024-08" db="EMBL/GenBank/DDBJ databases">
        <title>Genome sequence of Streptomyces aureus CACIA-1.46HGO.</title>
        <authorList>
            <person name="Evangelista-Martinez Z."/>
        </authorList>
    </citation>
    <scope>NUCLEOTIDE SEQUENCE [LARGE SCALE GENOMIC DNA]</scope>
    <source>
        <strain evidence="1 2">CACIA-1.46HGO</strain>
    </source>
</reference>
<proteinExistence type="predicted"/>
<evidence type="ECO:0000313" key="1">
    <source>
        <dbReference type="EMBL" id="MFA3842059.1"/>
    </source>
</evidence>
<dbReference type="Proteomes" id="UP001571476">
    <property type="component" value="Unassembled WGS sequence"/>
</dbReference>
<evidence type="ECO:0000313" key="2">
    <source>
        <dbReference type="Proteomes" id="UP001571476"/>
    </source>
</evidence>
<keyword evidence="2" id="KW-1185">Reference proteome</keyword>
<dbReference type="SUPFAM" id="SSF100950">
    <property type="entry name" value="NagB/RpiA/CoA transferase-like"/>
    <property type="match status" value="1"/>
</dbReference>
<dbReference type="RefSeq" id="WP_372566115.1">
    <property type="nucleotide sequence ID" value="NZ_JBGOSP010000032.1"/>
</dbReference>
<organism evidence="1 2">
    <name type="scientific">Streptomyces aureus</name>
    <dbReference type="NCBI Taxonomy" id="193461"/>
    <lineage>
        <taxon>Bacteria</taxon>
        <taxon>Bacillati</taxon>
        <taxon>Actinomycetota</taxon>
        <taxon>Actinomycetes</taxon>
        <taxon>Kitasatosporales</taxon>
        <taxon>Streptomycetaceae</taxon>
        <taxon>Streptomyces</taxon>
    </lineage>
</organism>